<accession>A0A7Y3YU75</accession>
<protein>
    <submittedName>
        <fullName evidence="1">Uncharacterized protein</fullName>
    </submittedName>
</protein>
<gene>
    <name evidence="1" type="ORF">F0245_24870</name>
</gene>
<comment type="caution">
    <text evidence="1">The sequence shown here is derived from an EMBL/GenBank/DDBJ whole genome shotgun (WGS) entry which is preliminary data.</text>
</comment>
<evidence type="ECO:0000313" key="1">
    <source>
        <dbReference type="EMBL" id="NOH36516.1"/>
    </source>
</evidence>
<dbReference type="Proteomes" id="UP000525336">
    <property type="component" value="Unassembled WGS sequence"/>
</dbReference>
<dbReference type="RefSeq" id="WP_171369608.1">
    <property type="nucleotide sequence ID" value="NZ_VTXW01000069.1"/>
</dbReference>
<evidence type="ECO:0000313" key="2">
    <source>
        <dbReference type="Proteomes" id="UP000525336"/>
    </source>
</evidence>
<name>A0A7Y3YU75_9VIBR</name>
<dbReference type="EMBL" id="VTXW01000069">
    <property type="protein sequence ID" value="NOH36516.1"/>
    <property type="molecule type" value="Genomic_DNA"/>
</dbReference>
<reference evidence="1 2" key="1">
    <citation type="submission" date="2019-09" db="EMBL/GenBank/DDBJ databases">
        <title>Draft genome sequencing and comparative genomics of hatchery-associated Vibrios.</title>
        <authorList>
            <person name="Kehlet-Delgado H."/>
            <person name="Mueller R.S."/>
        </authorList>
    </citation>
    <scope>NUCLEOTIDE SEQUENCE [LARGE SCALE GENOMIC DNA]</scope>
    <source>
        <strain evidence="1 2">00-90-10</strain>
    </source>
</reference>
<dbReference type="AlphaFoldDB" id="A0A7Y3YU75"/>
<organism evidence="1 2">
    <name type="scientific">Vibrio chagasii</name>
    <dbReference type="NCBI Taxonomy" id="170679"/>
    <lineage>
        <taxon>Bacteria</taxon>
        <taxon>Pseudomonadati</taxon>
        <taxon>Pseudomonadota</taxon>
        <taxon>Gammaproteobacteria</taxon>
        <taxon>Vibrionales</taxon>
        <taxon>Vibrionaceae</taxon>
        <taxon>Vibrio</taxon>
    </lineage>
</organism>
<sequence>MDPISRMNSLITESFNSVKESQSEVLETLATTTRKVFKEITQTTPNWRQKLSEIANDATCANYVGHVVSNRHTPAELLQSQATDDFVQGKESECFLT</sequence>
<proteinExistence type="predicted"/>